<keyword evidence="3" id="KW-1185">Reference proteome</keyword>
<evidence type="ECO:0000313" key="2">
    <source>
        <dbReference type="EMBL" id="UNY99097.1"/>
    </source>
</evidence>
<accession>A0ABY3YMR3</accession>
<dbReference type="Pfam" id="PF19579">
    <property type="entry name" value="FtsL_2"/>
    <property type="match status" value="1"/>
</dbReference>
<protein>
    <submittedName>
        <fullName evidence="2">S-adenosyl-methyltransferase</fullName>
    </submittedName>
</protein>
<evidence type="ECO:0000313" key="3">
    <source>
        <dbReference type="Proteomes" id="UP000829476"/>
    </source>
</evidence>
<organism evidence="2 3">
    <name type="scientific">Zhouia spongiae</name>
    <dbReference type="NCBI Taxonomy" id="2202721"/>
    <lineage>
        <taxon>Bacteria</taxon>
        <taxon>Pseudomonadati</taxon>
        <taxon>Bacteroidota</taxon>
        <taxon>Flavobacteriia</taxon>
        <taxon>Flavobacteriales</taxon>
        <taxon>Flavobacteriaceae</taxon>
        <taxon>Zhouia</taxon>
    </lineage>
</organism>
<sequence>MKKKIQEILKGEFLVSDDAVKNWKFILFASVLAVVMITSSHNADKKVFALDKLNKEVLELRSEFVDVREQVQQMRLESNVTEKLSKKGLYPSTIAPKKIRVVSK</sequence>
<dbReference type="InterPro" id="IPR045755">
    <property type="entry name" value="FtsL-like"/>
</dbReference>
<reference evidence="2 3" key="1">
    <citation type="journal article" date="2018" name="Int. J. Syst. Evol. Microbiol.">
        <title>Zhouia spongiae sp. nov., isolated from a marine sponge.</title>
        <authorList>
            <person name="Zhuang L."/>
            <person name="Lin B."/>
            <person name="Qin F."/>
            <person name="Luo L."/>
        </authorList>
    </citation>
    <scope>NUCLEOTIDE SEQUENCE [LARGE SCALE GENOMIC DNA]</scope>
    <source>
        <strain evidence="2 3">HN-Y44</strain>
    </source>
</reference>
<gene>
    <name evidence="2" type="ORF">MQE36_01820</name>
</gene>
<evidence type="ECO:0000256" key="1">
    <source>
        <dbReference type="SAM" id="Coils"/>
    </source>
</evidence>
<dbReference type="RefSeq" id="WP_242937497.1">
    <property type="nucleotide sequence ID" value="NZ_CP094326.1"/>
</dbReference>
<name>A0ABY3YMR3_9FLAO</name>
<dbReference type="Proteomes" id="UP000829476">
    <property type="component" value="Chromosome"/>
</dbReference>
<dbReference type="EMBL" id="CP094326">
    <property type="protein sequence ID" value="UNY99097.1"/>
    <property type="molecule type" value="Genomic_DNA"/>
</dbReference>
<proteinExistence type="predicted"/>
<feature type="coiled-coil region" evidence="1">
    <location>
        <begin position="50"/>
        <end position="77"/>
    </location>
</feature>
<keyword evidence="1" id="KW-0175">Coiled coil</keyword>